<dbReference type="InterPro" id="IPR014746">
    <property type="entry name" value="Gln_synth/guanido_kin_cat_dom"/>
</dbReference>
<dbReference type="PANTHER" id="PTHR36510:SF3">
    <property type="entry name" value="CONSERVED PROTEIN"/>
    <property type="match status" value="1"/>
</dbReference>
<sequence length="442" mass="48772">MATLENRRIGLEQEFFLVDEDGVLSDRADEFLDRCREAAKAAGRDPESYAPECARSMVEISTPPVYTLAELSREYLASLEPALEAGRELELRLYPLATYPLRVNPSMRDDLHYRLQARAVGQERFSHAGRCAGVHLHLEVAGGTVDPRVGVSYDSEEAARKELLNLYNLATAFDAALIALTRSCPFYEGISDGTAARTAFYRGDPELAPHGLYARLQEVGGLLPYVDGTGELVEQQFARYHAWLETLDRAEVERRLFFETGGALLHASSWNPVRLNAHGTIELRGIDSNYPEKVLETCALVSSAADRVRREGLSVVPQEGLRAFEVVGDTLLVPDFEYLNGKLFRAAVTEGVESPKVVSYLDSVLRFAKPSGQETGFEVSREGGRYRTTEAEILQSFGSPASRVSEERGLELVRGACDDLEEWVTSLRRGTGEATRAGADGD</sequence>
<dbReference type="AlphaFoldDB" id="A0A6J4QSK8"/>
<comment type="catalytic activity">
    <reaction evidence="1">
        <text>L-cysteine + L-glutamate + ATP = gamma-L-glutamyl-L-cysteine + ADP + phosphate + H(+)</text>
        <dbReference type="Rhea" id="RHEA:13285"/>
        <dbReference type="ChEBI" id="CHEBI:15378"/>
        <dbReference type="ChEBI" id="CHEBI:29985"/>
        <dbReference type="ChEBI" id="CHEBI:30616"/>
        <dbReference type="ChEBI" id="CHEBI:35235"/>
        <dbReference type="ChEBI" id="CHEBI:43474"/>
        <dbReference type="ChEBI" id="CHEBI:58173"/>
        <dbReference type="ChEBI" id="CHEBI:456216"/>
        <dbReference type="EC" id="6.3.2.2"/>
    </reaction>
</comment>
<dbReference type="PANTHER" id="PTHR36510">
    <property type="entry name" value="GLUTAMATE--CYSTEINE LIGASE 2-RELATED"/>
    <property type="match status" value="1"/>
</dbReference>
<dbReference type="Pfam" id="PF04107">
    <property type="entry name" value="GCS2"/>
    <property type="match status" value="1"/>
</dbReference>
<evidence type="ECO:0000256" key="1">
    <source>
        <dbReference type="ARBA" id="ARBA00048819"/>
    </source>
</evidence>
<evidence type="ECO:0000313" key="2">
    <source>
        <dbReference type="EMBL" id="CAA9448183.1"/>
    </source>
</evidence>
<dbReference type="InterPro" id="IPR006336">
    <property type="entry name" value="GCS2"/>
</dbReference>
<dbReference type="SUPFAM" id="SSF55931">
    <property type="entry name" value="Glutamine synthetase/guanido kinase"/>
    <property type="match status" value="1"/>
</dbReference>
<gene>
    <name evidence="2" type="ORF">AVDCRST_MAG78-3092</name>
</gene>
<reference evidence="2" key="1">
    <citation type="submission" date="2020-02" db="EMBL/GenBank/DDBJ databases">
        <authorList>
            <person name="Meier V. D."/>
        </authorList>
    </citation>
    <scope>NUCLEOTIDE SEQUENCE</scope>
    <source>
        <strain evidence="2">AVDCRST_MAG78</strain>
    </source>
</reference>
<dbReference type="GO" id="GO:0042398">
    <property type="term" value="P:modified amino acid biosynthetic process"/>
    <property type="evidence" value="ECO:0007669"/>
    <property type="project" value="InterPro"/>
</dbReference>
<name>A0A6J4QSK8_9ACTN</name>
<dbReference type="Gene3D" id="3.30.590.20">
    <property type="match status" value="1"/>
</dbReference>
<organism evidence="2">
    <name type="scientific">uncultured Rubrobacteraceae bacterium</name>
    <dbReference type="NCBI Taxonomy" id="349277"/>
    <lineage>
        <taxon>Bacteria</taxon>
        <taxon>Bacillati</taxon>
        <taxon>Actinomycetota</taxon>
        <taxon>Rubrobacteria</taxon>
        <taxon>Rubrobacterales</taxon>
        <taxon>Rubrobacteraceae</taxon>
        <taxon>environmental samples</taxon>
    </lineage>
</organism>
<evidence type="ECO:0008006" key="3">
    <source>
        <dbReference type="Google" id="ProtNLM"/>
    </source>
</evidence>
<accession>A0A6J4QSK8</accession>
<dbReference type="InterPro" id="IPR050141">
    <property type="entry name" value="GCL_type2/YbdK_subfam"/>
</dbReference>
<dbReference type="EMBL" id="CADCVB010000207">
    <property type="protein sequence ID" value="CAA9448183.1"/>
    <property type="molecule type" value="Genomic_DNA"/>
</dbReference>
<protein>
    <recommendedName>
        <fullName evidence="3">Glutamate--cysteine ligase</fullName>
    </recommendedName>
</protein>
<dbReference type="GO" id="GO:0004357">
    <property type="term" value="F:glutamate-cysteine ligase activity"/>
    <property type="evidence" value="ECO:0007669"/>
    <property type="project" value="UniProtKB-EC"/>
</dbReference>
<proteinExistence type="predicted"/>